<evidence type="ECO:0000313" key="1">
    <source>
        <dbReference type="EMBL" id="GMS93412.1"/>
    </source>
</evidence>
<name>A0AAV5TEC7_9BILA</name>
<comment type="caution">
    <text evidence="1">The sequence shown here is derived from an EMBL/GenBank/DDBJ whole genome shotgun (WGS) entry which is preliminary data.</text>
</comment>
<proteinExistence type="predicted"/>
<organism evidence="1 2">
    <name type="scientific">Pristionchus entomophagus</name>
    <dbReference type="NCBI Taxonomy" id="358040"/>
    <lineage>
        <taxon>Eukaryota</taxon>
        <taxon>Metazoa</taxon>
        <taxon>Ecdysozoa</taxon>
        <taxon>Nematoda</taxon>
        <taxon>Chromadorea</taxon>
        <taxon>Rhabditida</taxon>
        <taxon>Rhabditina</taxon>
        <taxon>Diplogasteromorpha</taxon>
        <taxon>Diplogasteroidea</taxon>
        <taxon>Neodiplogasteridae</taxon>
        <taxon>Pristionchus</taxon>
    </lineage>
</organism>
<protein>
    <submittedName>
        <fullName evidence="1">Uncharacterized protein</fullName>
    </submittedName>
</protein>
<reference evidence="1" key="1">
    <citation type="submission" date="2023-10" db="EMBL/GenBank/DDBJ databases">
        <title>Genome assembly of Pristionchus species.</title>
        <authorList>
            <person name="Yoshida K."/>
            <person name="Sommer R.J."/>
        </authorList>
    </citation>
    <scope>NUCLEOTIDE SEQUENCE</scope>
    <source>
        <strain evidence="1">RS0144</strain>
    </source>
</reference>
<sequence length="125" mass="13910">GNRHAAPVGCHVGNDHSIESFPHLLADFLKKAAYQKFDIGFITQCPEHNSNDRKELFVMRLESRDEFAVLCEGDFGSNENQLLRILNPHCIRAIAEEEVGQIPADVCCVATRVLSMWSGNALSAR</sequence>
<dbReference type="EMBL" id="BTSX01000004">
    <property type="protein sequence ID" value="GMS93412.1"/>
    <property type="molecule type" value="Genomic_DNA"/>
</dbReference>
<accession>A0AAV5TEC7</accession>
<dbReference type="AlphaFoldDB" id="A0AAV5TEC7"/>
<feature type="non-terminal residue" evidence="1">
    <location>
        <position position="1"/>
    </location>
</feature>
<dbReference type="Proteomes" id="UP001432027">
    <property type="component" value="Unassembled WGS sequence"/>
</dbReference>
<keyword evidence="2" id="KW-1185">Reference proteome</keyword>
<gene>
    <name evidence="1" type="ORF">PENTCL1PPCAC_15587</name>
</gene>
<evidence type="ECO:0000313" key="2">
    <source>
        <dbReference type="Proteomes" id="UP001432027"/>
    </source>
</evidence>